<evidence type="ECO:0000256" key="5">
    <source>
        <dbReference type="ARBA" id="ARBA00023136"/>
    </source>
</evidence>
<dbReference type="OrthoDB" id="270970at2759"/>
<feature type="compositionally biased region" description="Basic and acidic residues" evidence="6">
    <location>
        <begin position="730"/>
        <end position="746"/>
    </location>
</feature>
<evidence type="ECO:0000313" key="10">
    <source>
        <dbReference type="Proteomes" id="UP000054558"/>
    </source>
</evidence>
<evidence type="ECO:0000256" key="6">
    <source>
        <dbReference type="SAM" id="MobiDB-lite"/>
    </source>
</evidence>
<evidence type="ECO:0000256" key="3">
    <source>
        <dbReference type="ARBA" id="ARBA00023055"/>
    </source>
</evidence>
<dbReference type="Pfam" id="PF00168">
    <property type="entry name" value="C2"/>
    <property type="match status" value="2"/>
</dbReference>
<keyword evidence="10" id="KW-1185">Reference proteome</keyword>
<feature type="compositionally biased region" description="Low complexity" evidence="6">
    <location>
        <begin position="51"/>
        <end position="67"/>
    </location>
</feature>
<organism evidence="9 10">
    <name type="scientific">Klebsormidium nitens</name>
    <name type="common">Green alga</name>
    <name type="synonym">Ulothrix nitens</name>
    <dbReference type="NCBI Taxonomy" id="105231"/>
    <lineage>
        <taxon>Eukaryota</taxon>
        <taxon>Viridiplantae</taxon>
        <taxon>Streptophyta</taxon>
        <taxon>Klebsormidiophyceae</taxon>
        <taxon>Klebsormidiales</taxon>
        <taxon>Klebsormidiaceae</taxon>
        <taxon>Klebsormidium</taxon>
    </lineage>
</organism>
<feature type="region of interest" description="Disordered" evidence="6">
    <location>
        <begin position="1"/>
        <end position="73"/>
    </location>
</feature>
<dbReference type="OMA" id="MERASWG"/>
<feature type="domain" description="C2" evidence="7">
    <location>
        <begin position="545"/>
        <end position="658"/>
    </location>
</feature>
<dbReference type="STRING" id="105231.A0A1Y1ICT2"/>
<dbReference type="Proteomes" id="UP000054558">
    <property type="component" value="Unassembled WGS sequence"/>
</dbReference>
<dbReference type="SMART" id="SM00239">
    <property type="entry name" value="C2"/>
    <property type="match status" value="2"/>
</dbReference>
<dbReference type="InterPro" id="IPR000008">
    <property type="entry name" value="C2_dom"/>
</dbReference>
<keyword evidence="4" id="KW-0446">Lipid-binding</keyword>
<feature type="region of interest" description="Disordered" evidence="6">
    <location>
        <begin position="904"/>
        <end position="923"/>
    </location>
</feature>
<dbReference type="GO" id="GO:0016020">
    <property type="term" value="C:membrane"/>
    <property type="evidence" value="ECO:0007669"/>
    <property type="project" value="UniProtKB-SubCell"/>
</dbReference>
<evidence type="ECO:0000259" key="7">
    <source>
        <dbReference type="PROSITE" id="PS50004"/>
    </source>
</evidence>
<proteinExistence type="predicted"/>
<keyword evidence="5" id="KW-0472">Membrane</keyword>
<sequence>MGSPKGALSPGRGSPRTPTKSPLGRNAFTPDHPSEELDLSSELLERVSRMTSAAPSSQGSSAAGTPTRAANHQLVQEGLKRTRSERLGYLVSEGLARFSEVVTDGPFPGVVVLGLAVALGVEWLRRMPIFPVFAVCYIIWGIAQKRTKEQVQKARRQWELEMAETKAETVLESVDWLNCLLRILWRNVYEPKFALQLCNVLQKKLSKSRPKFMQTLEFTHFALGTAPPVFGPAKIVRHMGDQALDIDFAFHSEHPEVVIQSRMQLGTLFYVPGSFSSTIKVTSLKISGKLRVRPFPAERVLLVSFTGEPKMHIDISLWGISMKALQPILTWLTSELKTAIAKQWVEPRRFCLELRAGALPHKVKKAIKAQGGMMKVAVLQVRLFDGPATGAHAGAQNPAEIHLVMKVRGVKARSKLVLSRREGGGTIYTSGGTPLEQEFKLPGNTGVATLVCSSAADFNLRPALGACSVQHKWMHDGGTCYWHNGKENKPLATRTFEPYTAWVPLRDAAGAEVGEACIWSSASWFYGVPETAAVERTIASTSATGSTDRDKIVHEALSSRDGFWIITLVEARNLVAKDSNGKSDPYCKLRVGHKKKLSKVKSKTLSPRWNETFSFSQGSRLVLTCMDKDFLGFDNDFLGIIDLDLVQFKDGVTHDIWLPLQATESGEVHLRIIFEKRHDTNSASGWSPLKSLRWTASPTLPGEMHASRISIVPSGGSPDLLDTPEYSPGEDGRESEDGRGDPRGDPSEADVPAPPLSPGAEATWRDAEVLVVTLVEASNLIIRDFIMKKSDPFCKLKLGKLSRKSSVKSGNLNPIWNEAFEFIIAEGKLDPDEPLLRIECRDKDFFSTDFLGAAHIDLRDLRPGVTEDMWMTLAGVKHGRIHVRLLLRPPLDNAATKRFDHPIQRFESRTSSQSSLRDSDQEA</sequence>
<evidence type="ECO:0000256" key="4">
    <source>
        <dbReference type="ARBA" id="ARBA00023121"/>
    </source>
</evidence>
<dbReference type="CDD" id="cd21669">
    <property type="entry name" value="SMP_SF"/>
    <property type="match status" value="1"/>
</dbReference>
<feature type="region of interest" description="Disordered" evidence="6">
    <location>
        <begin position="709"/>
        <end position="760"/>
    </location>
</feature>
<dbReference type="EMBL" id="DF237374">
    <property type="protein sequence ID" value="GAQ88403.1"/>
    <property type="molecule type" value="Genomic_DNA"/>
</dbReference>
<dbReference type="PANTHER" id="PTHR47264">
    <property type="entry name" value="OS01G0128800 PROTEIN"/>
    <property type="match status" value="1"/>
</dbReference>
<evidence type="ECO:0000256" key="1">
    <source>
        <dbReference type="ARBA" id="ARBA00004370"/>
    </source>
</evidence>
<dbReference type="PROSITE" id="PS51847">
    <property type="entry name" value="SMP"/>
    <property type="match status" value="1"/>
</dbReference>
<evidence type="ECO:0000256" key="2">
    <source>
        <dbReference type="ARBA" id="ARBA00022448"/>
    </source>
</evidence>
<keyword evidence="3" id="KW-0445">Lipid transport</keyword>
<dbReference type="InterPro" id="IPR035892">
    <property type="entry name" value="C2_domain_sf"/>
</dbReference>
<dbReference type="AlphaFoldDB" id="A0A1Y1ICT2"/>
<dbReference type="InterPro" id="IPR031468">
    <property type="entry name" value="SMP_LBD"/>
</dbReference>
<gene>
    <name evidence="9" type="ORF">KFL_004250030</name>
</gene>
<feature type="domain" description="SMP-LTD" evidence="8">
    <location>
        <begin position="170"/>
        <end position="355"/>
    </location>
</feature>
<dbReference type="GO" id="GO:0008289">
    <property type="term" value="F:lipid binding"/>
    <property type="evidence" value="ECO:0007669"/>
    <property type="project" value="UniProtKB-KW"/>
</dbReference>
<reference evidence="9 10" key="1">
    <citation type="journal article" date="2014" name="Nat. Commun.">
        <title>Klebsormidium flaccidum genome reveals primary factors for plant terrestrial adaptation.</title>
        <authorList>
            <person name="Hori K."/>
            <person name="Maruyama F."/>
            <person name="Fujisawa T."/>
            <person name="Togashi T."/>
            <person name="Yamamoto N."/>
            <person name="Seo M."/>
            <person name="Sato S."/>
            <person name="Yamada T."/>
            <person name="Mori H."/>
            <person name="Tajima N."/>
            <person name="Moriyama T."/>
            <person name="Ikeuchi M."/>
            <person name="Watanabe M."/>
            <person name="Wada H."/>
            <person name="Kobayashi K."/>
            <person name="Saito M."/>
            <person name="Masuda T."/>
            <person name="Sasaki-Sekimoto Y."/>
            <person name="Mashiguchi K."/>
            <person name="Awai K."/>
            <person name="Shimojima M."/>
            <person name="Masuda S."/>
            <person name="Iwai M."/>
            <person name="Nobusawa T."/>
            <person name="Narise T."/>
            <person name="Kondo S."/>
            <person name="Saito H."/>
            <person name="Sato R."/>
            <person name="Murakawa M."/>
            <person name="Ihara Y."/>
            <person name="Oshima-Yamada Y."/>
            <person name="Ohtaka K."/>
            <person name="Satoh M."/>
            <person name="Sonobe K."/>
            <person name="Ishii M."/>
            <person name="Ohtani R."/>
            <person name="Kanamori-Sato M."/>
            <person name="Honoki R."/>
            <person name="Miyazaki D."/>
            <person name="Mochizuki H."/>
            <person name="Umetsu J."/>
            <person name="Higashi K."/>
            <person name="Shibata D."/>
            <person name="Kamiya Y."/>
            <person name="Sato N."/>
            <person name="Nakamura Y."/>
            <person name="Tabata S."/>
            <person name="Ida S."/>
            <person name="Kurokawa K."/>
            <person name="Ohta H."/>
        </authorList>
    </citation>
    <scope>NUCLEOTIDE SEQUENCE [LARGE SCALE GENOMIC DNA]</scope>
    <source>
        <strain evidence="9 10">NIES-2285</strain>
    </source>
</reference>
<feature type="domain" description="C2" evidence="7">
    <location>
        <begin position="750"/>
        <end position="871"/>
    </location>
</feature>
<dbReference type="PROSITE" id="PS50004">
    <property type="entry name" value="C2"/>
    <property type="match status" value="2"/>
</dbReference>
<accession>A0A1Y1ICT2</accession>
<evidence type="ECO:0000259" key="8">
    <source>
        <dbReference type="PROSITE" id="PS51847"/>
    </source>
</evidence>
<dbReference type="SUPFAM" id="SSF49562">
    <property type="entry name" value="C2 domain (Calcium/lipid-binding domain, CaLB)"/>
    <property type="match status" value="2"/>
</dbReference>
<dbReference type="Gene3D" id="2.60.40.150">
    <property type="entry name" value="C2 domain"/>
    <property type="match status" value="2"/>
</dbReference>
<comment type="subcellular location">
    <subcellularLocation>
        <location evidence="1">Membrane</location>
    </subcellularLocation>
</comment>
<protein>
    <submittedName>
        <fullName evidence="9">Uncharacterized protein</fullName>
    </submittedName>
</protein>
<dbReference type="PANTHER" id="PTHR47264:SF3">
    <property type="entry name" value="SYNAPTOTAGMIN-5 ISOFORM X1"/>
    <property type="match status" value="1"/>
</dbReference>
<evidence type="ECO:0000313" key="9">
    <source>
        <dbReference type="EMBL" id="GAQ88403.1"/>
    </source>
</evidence>
<name>A0A1Y1ICT2_KLENI</name>
<dbReference type="GO" id="GO:0006869">
    <property type="term" value="P:lipid transport"/>
    <property type="evidence" value="ECO:0007669"/>
    <property type="project" value="UniProtKB-KW"/>
</dbReference>
<dbReference type="PRINTS" id="PR00360">
    <property type="entry name" value="C2DOMAIN"/>
</dbReference>
<keyword evidence="2" id="KW-0813">Transport</keyword>